<evidence type="ECO:0000259" key="2">
    <source>
        <dbReference type="PROSITE" id="PS50011"/>
    </source>
</evidence>
<organism evidence="3 4">
    <name type="scientific">Stentor coeruleus</name>
    <dbReference type="NCBI Taxonomy" id="5963"/>
    <lineage>
        <taxon>Eukaryota</taxon>
        <taxon>Sar</taxon>
        <taxon>Alveolata</taxon>
        <taxon>Ciliophora</taxon>
        <taxon>Postciliodesmatophora</taxon>
        <taxon>Heterotrichea</taxon>
        <taxon>Heterotrichida</taxon>
        <taxon>Stentoridae</taxon>
        <taxon>Stentor</taxon>
    </lineage>
</organism>
<feature type="region of interest" description="Disordered" evidence="1">
    <location>
        <begin position="343"/>
        <end position="370"/>
    </location>
</feature>
<dbReference type="AlphaFoldDB" id="A0A1R2CWW2"/>
<keyword evidence="4" id="KW-1185">Reference proteome</keyword>
<dbReference type="Pfam" id="PF04855">
    <property type="entry name" value="SNF5"/>
    <property type="match status" value="1"/>
</dbReference>
<dbReference type="GO" id="GO:0004672">
    <property type="term" value="F:protein kinase activity"/>
    <property type="evidence" value="ECO:0007669"/>
    <property type="project" value="InterPro"/>
</dbReference>
<dbReference type="GO" id="GO:0005524">
    <property type="term" value="F:ATP binding"/>
    <property type="evidence" value="ECO:0007669"/>
    <property type="project" value="InterPro"/>
</dbReference>
<name>A0A1R2CWW2_9CILI</name>
<evidence type="ECO:0000313" key="3">
    <source>
        <dbReference type="EMBL" id="OMJ93463.1"/>
    </source>
</evidence>
<dbReference type="Gene3D" id="1.10.510.10">
    <property type="entry name" value="Transferase(Phosphotransferase) domain 1"/>
    <property type="match status" value="1"/>
</dbReference>
<dbReference type="Proteomes" id="UP000187209">
    <property type="component" value="Unassembled WGS sequence"/>
</dbReference>
<dbReference type="InterPro" id="IPR050588">
    <property type="entry name" value="WNK_Ser-Thr_kinase"/>
</dbReference>
<dbReference type="PANTHER" id="PTHR13902">
    <property type="entry name" value="SERINE/THREONINE-PROTEIN KINASE WNK WITH NO LYSINE -RELATED"/>
    <property type="match status" value="1"/>
</dbReference>
<dbReference type="InterPro" id="IPR011009">
    <property type="entry name" value="Kinase-like_dom_sf"/>
</dbReference>
<protein>
    <recommendedName>
        <fullName evidence="2">Protein kinase domain-containing protein</fullName>
    </recommendedName>
</protein>
<sequence>MGEQLDEDFFNSFPELSPTMEYSLNRRFSRTNKVLAEGKFKTIYLGYDHDCGREVAWSRINITGLKLLEKEKLIEDFKFFGKLDHPSVLKLIFCWEDQDKNQIVTITELTTCTLKHYLRKKMRLIRLKVIKQWCKSILEGIKYFHARLIIHKNIKCDNIFIGASDGNIRVGVLGYITQKVEDQKYDLRCFAYSLIEMCTPLDLDYGKAALKYPPREMSMIENQTIKDFIYACFTEETADSLLLHRFFSADELVDNLPIKLVPIEDLYEVTFEEIQKASKFIIILKKNYESIARYEFNYYEDVPEQVADNLLSKYNVPSKYFADFLNAIEIELQKILDHETASKPPISNQTISKPPTNHETTPKPQTNPFSLTTEKISKKLKISINLGIQDLSNVNKFKIDISYDPDTDNPQALAEEIAWQLQLDTSEISTIAKLINDKIICSESETHSNYSVDLLDLTLEDNVPSRPCLNSTNEFSFNSENSSLRNSYEPKNIDLAKSRSLSPIDEDEKMCVKCRNINPVNTKQCQ</sequence>
<dbReference type="PROSITE" id="PS50011">
    <property type="entry name" value="PROTEIN_KINASE_DOM"/>
    <property type="match status" value="1"/>
</dbReference>
<gene>
    <name evidence="3" type="ORF">SteCoe_3583</name>
</gene>
<dbReference type="GO" id="GO:0006338">
    <property type="term" value="P:chromatin remodeling"/>
    <property type="evidence" value="ECO:0007669"/>
    <property type="project" value="InterPro"/>
</dbReference>
<dbReference type="Pfam" id="PF00069">
    <property type="entry name" value="Pkinase"/>
    <property type="match status" value="1"/>
</dbReference>
<feature type="domain" description="Protein kinase" evidence="2">
    <location>
        <begin position="29"/>
        <end position="361"/>
    </location>
</feature>
<dbReference type="OrthoDB" id="4062651at2759"/>
<dbReference type="GO" id="GO:0000228">
    <property type="term" value="C:nuclear chromosome"/>
    <property type="evidence" value="ECO:0007669"/>
    <property type="project" value="InterPro"/>
</dbReference>
<feature type="compositionally biased region" description="Polar residues" evidence="1">
    <location>
        <begin position="345"/>
        <end position="370"/>
    </location>
</feature>
<reference evidence="3 4" key="1">
    <citation type="submission" date="2016-11" db="EMBL/GenBank/DDBJ databases">
        <title>The macronuclear genome of Stentor coeruleus: a giant cell with tiny introns.</title>
        <authorList>
            <person name="Slabodnick M."/>
            <person name="Ruby J.G."/>
            <person name="Reiff S.B."/>
            <person name="Swart E.C."/>
            <person name="Gosai S."/>
            <person name="Prabakaran S."/>
            <person name="Witkowska E."/>
            <person name="Larue G.E."/>
            <person name="Fisher S."/>
            <person name="Freeman R.M."/>
            <person name="Gunawardena J."/>
            <person name="Chu W."/>
            <person name="Stover N.A."/>
            <person name="Gregory B.D."/>
            <person name="Nowacki M."/>
            <person name="Derisi J."/>
            <person name="Roy S.W."/>
            <person name="Marshall W.F."/>
            <person name="Sood P."/>
        </authorList>
    </citation>
    <scope>NUCLEOTIDE SEQUENCE [LARGE SCALE GENOMIC DNA]</scope>
    <source>
        <strain evidence="3">WM001</strain>
    </source>
</reference>
<comment type="caution">
    <text evidence="3">The sequence shown here is derived from an EMBL/GenBank/DDBJ whole genome shotgun (WGS) entry which is preliminary data.</text>
</comment>
<dbReference type="EMBL" id="MPUH01000042">
    <property type="protein sequence ID" value="OMJ93463.1"/>
    <property type="molecule type" value="Genomic_DNA"/>
</dbReference>
<dbReference type="Gene3D" id="3.30.200.20">
    <property type="entry name" value="Phosphorylase Kinase, domain 1"/>
    <property type="match status" value="1"/>
</dbReference>
<evidence type="ECO:0000313" key="4">
    <source>
        <dbReference type="Proteomes" id="UP000187209"/>
    </source>
</evidence>
<dbReference type="InterPro" id="IPR000719">
    <property type="entry name" value="Prot_kinase_dom"/>
</dbReference>
<dbReference type="InterPro" id="IPR006939">
    <property type="entry name" value="SNF5"/>
</dbReference>
<accession>A0A1R2CWW2</accession>
<proteinExistence type="predicted"/>
<dbReference type="SUPFAM" id="SSF56112">
    <property type="entry name" value="Protein kinase-like (PK-like)"/>
    <property type="match status" value="1"/>
</dbReference>
<evidence type="ECO:0000256" key="1">
    <source>
        <dbReference type="SAM" id="MobiDB-lite"/>
    </source>
</evidence>